<organism evidence="2 3">
    <name type="scientific">Nephila pilipes</name>
    <name type="common">Giant wood spider</name>
    <name type="synonym">Nephila maculata</name>
    <dbReference type="NCBI Taxonomy" id="299642"/>
    <lineage>
        <taxon>Eukaryota</taxon>
        <taxon>Metazoa</taxon>
        <taxon>Ecdysozoa</taxon>
        <taxon>Arthropoda</taxon>
        <taxon>Chelicerata</taxon>
        <taxon>Arachnida</taxon>
        <taxon>Araneae</taxon>
        <taxon>Araneomorphae</taxon>
        <taxon>Entelegynae</taxon>
        <taxon>Araneoidea</taxon>
        <taxon>Nephilidae</taxon>
        <taxon>Nephila</taxon>
    </lineage>
</organism>
<evidence type="ECO:0000256" key="1">
    <source>
        <dbReference type="SAM" id="MobiDB-lite"/>
    </source>
</evidence>
<reference evidence="2" key="1">
    <citation type="submission" date="2020-08" db="EMBL/GenBank/DDBJ databases">
        <title>Multicomponent nature underlies the extraordinary mechanical properties of spider dragline silk.</title>
        <authorList>
            <person name="Kono N."/>
            <person name="Nakamura H."/>
            <person name="Mori M."/>
            <person name="Yoshida Y."/>
            <person name="Ohtoshi R."/>
            <person name="Malay A.D."/>
            <person name="Moran D.A.P."/>
            <person name="Tomita M."/>
            <person name="Numata K."/>
            <person name="Arakawa K."/>
        </authorList>
    </citation>
    <scope>NUCLEOTIDE SEQUENCE</scope>
</reference>
<feature type="region of interest" description="Disordered" evidence="1">
    <location>
        <begin position="1"/>
        <end position="38"/>
    </location>
</feature>
<dbReference type="AlphaFoldDB" id="A0A8X6UH10"/>
<gene>
    <name evidence="2" type="ORF">NPIL_385251</name>
</gene>
<proteinExistence type="predicted"/>
<dbReference type="Proteomes" id="UP000887013">
    <property type="component" value="Unassembled WGS sequence"/>
</dbReference>
<sequence>MLPFLVAKGGGVKNHGSPTDETKRSGNSDTQGGGEQSKLVRIKNLRIRHRRSVQFLLTLPGPVHGLVPMRVRSADTDINCSGS</sequence>
<protein>
    <submittedName>
        <fullName evidence="2">Uncharacterized protein</fullName>
    </submittedName>
</protein>
<accession>A0A8X6UH10</accession>
<dbReference type="EMBL" id="BMAW01079038">
    <property type="protein sequence ID" value="GFU13657.1"/>
    <property type="molecule type" value="Genomic_DNA"/>
</dbReference>
<name>A0A8X6UH10_NEPPI</name>
<evidence type="ECO:0000313" key="2">
    <source>
        <dbReference type="EMBL" id="GFU13657.1"/>
    </source>
</evidence>
<comment type="caution">
    <text evidence="2">The sequence shown here is derived from an EMBL/GenBank/DDBJ whole genome shotgun (WGS) entry which is preliminary data.</text>
</comment>
<evidence type="ECO:0000313" key="3">
    <source>
        <dbReference type="Proteomes" id="UP000887013"/>
    </source>
</evidence>
<keyword evidence="3" id="KW-1185">Reference proteome</keyword>